<keyword evidence="7" id="KW-0333">Golgi apparatus</keyword>
<protein>
    <submittedName>
        <fullName evidence="10">Uncharacterized protein</fullName>
    </submittedName>
</protein>
<evidence type="ECO:0000256" key="9">
    <source>
        <dbReference type="SAM" id="Phobius"/>
    </source>
</evidence>
<evidence type="ECO:0000313" key="10">
    <source>
        <dbReference type="EMBL" id="KAK2151753.1"/>
    </source>
</evidence>
<keyword evidence="11" id="KW-1185">Reference proteome</keyword>
<gene>
    <name evidence="10" type="ORF">LSH36_353g10048</name>
</gene>
<dbReference type="EMBL" id="JAODUP010000353">
    <property type="protein sequence ID" value="KAK2151753.1"/>
    <property type="molecule type" value="Genomic_DNA"/>
</dbReference>
<keyword evidence="8 9" id="KW-0472">Membrane</keyword>
<comment type="subcellular location">
    <subcellularLocation>
        <location evidence="2">Cytoplasm</location>
    </subcellularLocation>
    <subcellularLocation>
        <location evidence="1">Golgi apparatus membrane</location>
        <topology evidence="1">Single-pass type II membrane protein</topology>
    </subcellularLocation>
</comment>
<feature type="transmembrane region" description="Helical" evidence="9">
    <location>
        <begin position="56"/>
        <end position="82"/>
    </location>
</feature>
<evidence type="ECO:0000256" key="5">
    <source>
        <dbReference type="ARBA" id="ARBA00022968"/>
    </source>
</evidence>
<keyword evidence="3" id="KW-0963">Cytoplasm</keyword>
<evidence type="ECO:0000256" key="8">
    <source>
        <dbReference type="ARBA" id="ARBA00023136"/>
    </source>
</evidence>
<name>A0AAD9JFM3_9ANNE</name>
<sequence length="361" mass="41043">MDTLDDKIEQIRETGIGHGLSDREIDSCILDALKQLSKRSKSAAVKRRRRSRCASIVCGVLLCAGVAVMTLLCLYSVAVWVYPDTQRWLKNQAEPWFYTITKNWRLLTLGITKTFDLSGFYGAHCLIGNPFVEFQNQDCGECQKVRKEHVLITVSTRQYENIYMGRAQPLILKGNHSKVTFNDLRSWYRDNGITFDAVNRKLQKAPPGVESIDDFLANYSEDDLIADRNIHVEWTSDAVNPSRLIRRLFSRPTFVPRTQEVSLLKTIVVSSPEAGTIEPNRRRRGSSAHWYVQGSGSREIVLLPAAKCDTCQPIKFVLEAGDILCYNGHVWRLQSLPALKIPCEPGILLRIKASYYYIDIQ</sequence>
<dbReference type="GO" id="GO:0000139">
    <property type="term" value="C:Golgi membrane"/>
    <property type="evidence" value="ECO:0007669"/>
    <property type="project" value="UniProtKB-SubCell"/>
</dbReference>
<comment type="caution">
    <text evidence="10">The sequence shown here is derived from an EMBL/GenBank/DDBJ whole genome shotgun (WGS) entry which is preliminary data.</text>
</comment>
<organism evidence="10 11">
    <name type="scientific">Paralvinella palmiformis</name>
    <dbReference type="NCBI Taxonomy" id="53620"/>
    <lineage>
        <taxon>Eukaryota</taxon>
        <taxon>Metazoa</taxon>
        <taxon>Spiralia</taxon>
        <taxon>Lophotrochozoa</taxon>
        <taxon>Annelida</taxon>
        <taxon>Polychaeta</taxon>
        <taxon>Sedentaria</taxon>
        <taxon>Canalipalpata</taxon>
        <taxon>Terebellida</taxon>
        <taxon>Terebelliformia</taxon>
        <taxon>Alvinellidae</taxon>
        <taxon>Paralvinella</taxon>
    </lineage>
</organism>
<dbReference type="Proteomes" id="UP001208570">
    <property type="component" value="Unassembled WGS sequence"/>
</dbReference>
<evidence type="ECO:0000256" key="7">
    <source>
        <dbReference type="ARBA" id="ARBA00023034"/>
    </source>
</evidence>
<evidence type="ECO:0000256" key="6">
    <source>
        <dbReference type="ARBA" id="ARBA00022989"/>
    </source>
</evidence>
<evidence type="ECO:0000313" key="11">
    <source>
        <dbReference type="Proteomes" id="UP001208570"/>
    </source>
</evidence>
<keyword evidence="6 9" id="KW-1133">Transmembrane helix</keyword>
<proteinExistence type="predicted"/>
<evidence type="ECO:0000256" key="2">
    <source>
        <dbReference type="ARBA" id="ARBA00004496"/>
    </source>
</evidence>
<keyword evidence="5" id="KW-0735">Signal-anchor</keyword>
<dbReference type="PANTHER" id="PTHR35259">
    <property type="entry name" value="BOMBESIN RECEPTOR-ACTIVATED PROTEIN C6ORF89"/>
    <property type="match status" value="1"/>
</dbReference>
<evidence type="ECO:0000256" key="1">
    <source>
        <dbReference type="ARBA" id="ARBA00004323"/>
    </source>
</evidence>
<dbReference type="InterPro" id="IPR038757">
    <property type="entry name" value="BRAP"/>
</dbReference>
<dbReference type="PANTHER" id="PTHR35259:SF1">
    <property type="entry name" value="BOMBESIN RECEPTOR-ACTIVATED PROTEIN C6ORF89"/>
    <property type="match status" value="1"/>
</dbReference>
<accession>A0AAD9JFM3</accession>
<dbReference type="AlphaFoldDB" id="A0AAD9JFM3"/>
<evidence type="ECO:0000256" key="3">
    <source>
        <dbReference type="ARBA" id="ARBA00022490"/>
    </source>
</evidence>
<evidence type="ECO:0000256" key="4">
    <source>
        <dbReference type="ARBA" id="ARBA00022692"/>
    </source>
</evidence>
<keyword evidence="4 9" id="KW-0812">Transmembrane</keyword>
<reference evidence="10" key="1">
    <citation type="journal article" date="2023" name="Mol. Biol. Evol.">
        <title>Third-Generation Sequencing Reveals the Adaptive Role of the Epigenome in Three Deep-Sea Polychaetes.</title>
        <authorList>
            <person name="Perez M."/>
            <person name="Aroh O."/>
            <person name="Sun Y."/>
            <person name="Lan Y."/>
            <person name="Juniper S.K."/>
            <person name="Young C.R."/>
            <person name="Angers B."/>
            <person name="Qian P.Y."/>
        </authorList>
    </citation>
    <scope>NUCLEOTIDE SEQUENCE</scope>
    <source>
        <strain evidence="10">P08H-3</strain>
    </source>
</reference>